<dbReference type="OrthoDB" id="194358at2759"/>
<organism evidence="4 5">
    <name type="scientific">Sclerotinia nivalis</name>
    <dbReference type="NCBI Taxonomy" id="352851"/>
    <lineage>
        <taxon>Eukaryota</taxon>
        <taxon>Fungi</taxon>
        <taxon>Dikarya</taxon>
        <taxon>Ascomycota</taxon>
        <taxon>Pezizomycotina</taxon>
        <taxon>Leotiomycetes</taxon>
        <taxon>Helotiales</taxon>
        <taxon>Sclerotiniaceae</taxon>
        <taxon>Sclerotinia</taxon>
    </lineage>
</organism>
<dbReference type="PANTHER" id="PTHR23206:SF8">
    <property type="entry name" value="ANKYRIN REPEAT AND KH DOMAIN-CONTAINING 1"/>
    <property type="match status" value="1"/>
</dbReference>
<evidence type="ECO:0000256" key="1">
    <source>
        <dbReference type="ARBA" id="ARBA00022737"/>
    </source>
</evidence>
<keyword evidence="5" id="KW-1185">Reference proteome</keyword>
<dbReference type="InterPro" id="IPR051631">
    <property type="entry name" value="Ankyrin-KH/SAM_domain"/>
</dbReference>
<feature type="repeat" description="ANK" evidence="3">
    <location>
        <begin position="40"/>
        <end position="72"/>
    </location>
</feature>
<dbReference type="Pfam" id="PF12796">
    <property type="entry name" value="Ank_2"/>
    <property type="match status" value="1"/>
</dbReference>
<accession>A0A9X0ALL9</accession>
<keyword evidence="2 3" id="KW-0040">ANK repeat</keyword>
<dbReference type="SMART" id="SM00248">
    <property type="entry name" value="ANK"/>
    <property type="match status" value="3"/>
</dbReference>
<dbReference type="InterPro" id="IPR036770">
    <property type="entry name" value="Ankyrin_rpt-contain_sf"/>
</dbReference>
<evidence type="ECO:0000256" key="2">
    <source>
        <dbReference type="ARBA" id="ARBA00023043"/>
    </source>
</evidence>
<comment type="caution">
    <text evidence="4">The sequence shown here is derived from an EMBL/GenBank/DDBJ whole genome shotgun (WGS) entry which is preliminary data.</text>
</comment>
<reference evidence="4" key="1">
    <citation type="submission" date="2022-11" db="EMBL/GenBank/DDBJ databases">
        <title>Genome Resource of Sclerotinia nivalis Strain SnTB1, a Plant Pathogen Isolated from American Ginseng.</title>
        <authorList>
            <person name="Fan S."/>
        </authorList>
    </citation>
    <scope>NUCLEOTIDE SEQUENCE</scope>
    <source>
        <strain evidence="4">SnTB1</strain>
    </source>
</reference>
<gene>
    <name evidence="4" type="ORF">OCU04_008417</name>
</gene>
<proteinExistence type="predicted"/>
<dbReference type="Gene3D" id="1.25.40.20">
    <property type="entry name" value="Ankyrin repeat-containing domain"/>
    <property type="match status" value="1"/>
</dbReference>
<dbReference type="SUPFAM" id="SSF48403">
    <property type="entry name" value="Ankyrin repeat"/>
    <property type="match status" value="1"/>
</dbReference>
<name>A0A9X0ALL9_9HELO</name>
<keyword evidence="1" id="KW-0677">Repeat</keyword>
<sequence length="138" mass="14825">MITELGTPLFVAAALSSKSVVQQLIDKGPHITSFDEEGIEQPSPLVIAAARGDVEIVEVLLKAGAKIDKGSATAHSILAHKKGIEGRFYPSAIRAAGMEGHEEMVRFLQEQKAKNGIAAMEGFDNIMRPGQIEELEDD</sequence>
<dbReference type="InterPro" id="IPR002110">
    <property type="entry name" value="Ankyrin_rpt"/>
</dbReference>
<dbReference type="AlphaFoldDB" id="A0A9X0ALL9"/>
<evidence type="ECO:0000313" key="5">
    <source>
        <dbReference type="Proteomes" id="UP001152300"/>
    </source>
</evidence>
<evidence type="ECO:0000256" key="3">
    <source>
        <dbReference type="PROSITE-ProRule" id="PRU00023"/>
    </source>
</evidence>
<evidence type="ECO:0000313" key="4">
    <source>
        <dbReference type="EMBL" id="KAJ8063178.1"/>
    </source>
</evidence>
<dbReference type="Proteomes" id="UP001152300">
    <property type="component" value="Unassembled WGS sequence"/>
</dbReference>
<dbReference type="PANTHER" id="PTHR23206">
    <property type="entry name" value="MASK PROTEIN"/>
    <property type="match status" value="1"/>
</dbReference>
<protein>
    <recommendedName>
        <fullName evidence="6">Ankyrin repeat protein</fullName>
    </recommendedName>
</protein>
<dbReference type="PROSITE" id="PS50088">
    <property type="entry name" value="ANK_REPEAT"/>
    <property type="match status" value="1"/>
</dbReference>
<dbReference type="PROSITE" id="PS50297">
    <property type="entry name" value="ANK_REP_REGION"/>
    <property type="match status" value="1"/>
</dbReference>
<dbReference type="EMBL" id="JAPEIS010000009">
    <property type="protein sequence ID" value="KAJ8063178.1"/>
    <property type="molecule type" value="Genomic_DNA"/>
</dbReference>
<evidence type="ECO:0008006" key="6">
    <source>
        <dbReference type="Google" id="ProtNLM"/>
    </source>
</evidence>